<evidence type="ECO:0000313" key="2">
    <source>
        <dbReference type="Proteomes" id="UP000288805"/>
    </source>
</evidence>
<accession>A0A438H7Q4</accession>
<protein>
    <submittedName>
        <fullName evidence="1">Uncharacterized protein</fullName>
    </submittedName>
</protein>
<comment type="caution">
    <text evidence="1">The sequence shown here is derived from an EMBL/GenBank/DDBJ whole genome shotgun (WGS) entry which is preliminary data.</text>
</comment>
<dbReference type="AlphaFoldDB" id="A0A438H7Q4"/>
<sequence>MVLRNLHPIFAQHLVGIIFQNFQSLIHIIFNVEEGISRGLWTDSSPLDPMGKKPISSSRSLEFRPGSLIRSIGFNRLMCSHVDSTNVTSLATTKSFELVLITFNPYFGEAIEMRVAKIDVRASYQLLVPSSTPHYSANNHFILALYPSDLNLSKKIQYVIQGIQVGPVTFPTLFQVLKVKFIHDGWVIMIRSSHDAISFELILEISHSDEDLFLTIFTFDESMEYLLGLGLGRRDNPSILEITLPFGAQLVILRFYCSCR</sequence>
<organism evidence="1 2">
    <name type="scientific">Vitis vinifera</name>
    <name type="common">Grape</name>
    <dbReference type="NCBI Taxonomy" id="29760"/>
    <lineage>
        <taxon>Eukaryota</taxon>
        <taxon>Viridiplantae</taxon>
        <taxon>Streptophyta</taxon>
        <taxon>Embryophyta</taxon>
        <taxon>Tracheophyta</taxon>
        <taxon>Spermatophyta</taxon>
        <taxon>Magnoliopsida</taxon>
        <taxon>eudicotyledons</taxon>
        <taxon>Gunneridae</taxon>
        <taxon>Pentapetalae</taxon>
        <taxon>rosids</taxon>
        <taxon>Vitales</taxon>
        <taxon>Vitaceae</taxon>
        <taxon>Viteae</taxon>
        <taxon>Vitis</taxon>
    </lineage>
</organism>
<gene>
    <name evidence="1" type="ORF">CK203_051227</name>
</gene>
<evidence type="ECO:0000313" key="1">
    <source>
        <dbReference type="EMBL" id="RVW80580.1"/>
    </source>
</evidence>
<name>A0A438H7Q4_VITVI</name>
<reference evidence="1 2" key="1">
    <citation type="journal article" date="2018" name="PLoS Genet.">
        <title>Population sequencing reveals clonal diversity and ancestral inbreeding in the grapevine cultivar Chardonnay.</title>
        <authorList>
            <person name="Roach M.J."/>
            <person name="Johnson D.L."/>
            <person name="Bohlmann J."/>
            <person name="van Vuuren H.J."/>
            <person name="Jones S.J."/>
            <person name="Pretorius I.S."/>
            <person name="Schmidt S.A."/>
            <person name="Borneman A.R."/>
        </authorList>
    </citation>
    <scope>NUCLEOTIDE SEQUENCE [LARGE SCALE GENOMIC DNA]</scope>
    <source>
        <strain evidence="2">cv. Chardonnay</strain>
        <tissue evidence="1">Leaf</tissue>
    </source>
</reference>
<dbReference type="Proteomes" id="UP000288805">
    <property type="component" value="Unassembled WGS sequence"/>
</dbReference>
<proteinExistence type="predicted"/>
<dbReference type="EMBL" id="QGNW01000264">
    <property type="protein sequence ID" value="RVW80580.1"/>
    <property type="molecule type" value="Genomic_DNA"/>
</dbReference>